<feature type="compositionally biased region" description="Polar residues" evidence="1">
    <location>
        <begin position="44"/>
        <end position="57"/>
    </location>
</feature>
<gene>
    <name evidence="2" type="ORF">BCR44DRAFT_33983</name>
</gene>
<sequence>MLCDEMLVDLGPGAELEAIFAPSAAETSSGVAVPSFAPTRHTRQPPSQLQMATNEQDAMQVDPDPSSSNDAAHREQIDPQKWATDFLLSVFEADALAVMGQGKQGVLTAPPSPTVGAAGQLGQGEAAGADKAGVEERVEDELMAMLVD</sequence>
<comment type="caution">
    <text evidence="2">The sequence shown here is derived from an EMBL/GenBank/DDBJ whole genome shotgun (WGS) entry which is preliminary data.</text>
</comment>
<evidence type="ECO:0000256" key="1">
    <source>
        <dbReference type="SAM" id="MobiDB-lite"/>
    </source>
</evidence>
<dbReference type="EMBL" id="MCFL01000009">
    <property type="protein sequence ID" value="ORZ38182.1"/>
    <property type="molecule type" value="Genomic_DNA"/>
</dbReference>
<dbReference type="AlphaFoldDB" id="A0A1Y2HYG0"/>
<feature type="region of interest" description="Disordered" evidence="1">
    <location>
        <begin position="23"/>
        <end position="78"/>
    </location>
</feature>
<protein>
    <submittedName>
        <fullName evidence="2">Uncharacterized protein</fullName>
    </submittedName>
</protein>
<accession>A0A1Y2HYG0</accession>
<keyword evidence="3" id="KW-1185">Reference proteome</keyword>
<name>A0A1Y2HYG0_9FUNG</name>
<evidence type="ECO:0000313" key="3">
    <source>
        <dbReference type="Proteomes" id="UP000193411"/>
    </source>
</evidence>
<evidence type="ECO:0000313" key="2">
    <source>
        <dbReference type="EMBL" id="ORZ38182.1"/>
    </source>
</evidence>
<dbReference type="Proteomes" id="UP000193411">
    <property type="component" value="Unassembled WGS sequence"/>
</dbReference>
<reference evidence="2 3" key="1">
    <citation type="submission" date="2016-07" db="EMBL/GenBank/DDBJ databases">
        <title>Pervasive Adenine N6-methylation of Active Genes in Fungi.</title>
        <authorList>
            <consortium name="DOE Joint Genome Institute"/>
            <person name="Mondo S.J."/>
            <person name="Dannebaum R.O."/>
            <person name="Kuo R.C."/>
            <person name="Labutti K."/>
            <person name="Haridas S."/>
            <person name="Kuo A."/>
            <person name="Salamov A."/>
            <person name="Ahrendt S.R."/>
            <person name="Lipzen A."/>
            <person name="Sullivan W."/>
            <person name="Andreopoulos W.B."/>
            <person name="Clum A."/>
            <person name="Lindquist E."/>
            <person name="Daum C."/>
            <person name="Ramamoorthy G.K."/>
            <person name="Gryganskyi A."/>
            <person name="Culley D."/>
            <person name="Magnuson J.K."/>
            <person name="James T.Y."/>
            <person name="O'Malley M.A."/>
            <person name="Stajich J.E."/>
            <person name="Spatafora J.W."/>
            <person name="Visel A."/>
            <person name="Grigoriev I.V."/>
        </authorList>
    </citation>
    <scope>NUCLEOTIDE SEQUENCE [LARGE SCALE GENOMIC DNA]</scope>
    <source>
        <strain evidence="2 3">PL171</strain>
    </source>
</reference>
<proteinExistence type="predicted"/>
<organism evidence="2 3">
    <name type="scientific">Catenaria anguillulae PL171</name>
    <dbReference type="NCBI Taxonomy" id="765915"/>
    <lineage>
        <taxon>Eukaryota</taxon>
        <taxon>Fungi</taxon>
        <taxon>Fungi incertae sedis</taxon>
        <taxon>Blastocladiomycota</taxon>
        <taxon>Blastocladiomycetes</taxon>
        <taxon>Blastocladiales</taxon>
        <taxon>Catenariaceae</taxon>
        <taxon>Catenaria</taxon>
    </lineage>
</organism>